<dbReference type="InterPro" id="IPR002716">
    <property type="entry name" value="PIN_dom"/>
</dbReference>
<evidence type="ECO:0000256" key="2">
    <source>
        <dbReference type="ARBA" id="ARBA00022722"/>
    </source>
</evidence>
<dbReference type="KEGG" id="svp:Pan189_20610"/>
<keyword evidence="7" id="KW-0255">Endonuclease</keyword>
<protein>
    <recommendedName>
        <fullName evidence="5">Ribonuclease VapC</fullName>
        <shortName evidence="5">RNase VapC</shortName>
        <ecNumber evidence="5">3.1.-.-</ecNumber>
    </recommendedName>
    <alternativeName>
        <fullName evidence="5">Toxin VapC</fullName>
    </alternativeName>
</protein>
<dbReference type="CDD" id="cd09854">
    <property type="entry name" value="PIN_VapC-like"/>
    <property type="match status" value="1"/>
</dbReference>
<dbReference type="GO" id="GO:0004540">
    <property type="term" value="F:RNA nuclease activity"/>
    <property type="evidence" value="ECO:0007669"/>
    <property type="project" value="InterPro"/>
</dbReference>
<evidence type="ECO:0000313" key="7">
    <source>
        <dbReference type="EMBL" id="QDT37679.1"/>
    </source>
</evidence>
<keyword evidence="2 5" id="KW-0540">Nuclease</keyword>
<dbReference type="Pfam" id="PF01850">
    <property type="entry name" value="PIN"/>
    <property type="match status" value="1"/>
</dbReference>
<keyword evidence="4 5" id="KW-0378">Hydrolase</keyword>
<dbReference type="Gene3D" id="3.40.50.1010">
    <property type="entry name" value="5'-nuclease"/>
    <property type="match status" value="1"/>
</dbReference>
<keyword evidence="3 5" id="KW-0479">Metal-binding</keyword>
<accession>A0A517R1A7</accession>
<evidence type="ECO:0000256" key="1">
    <source>
        <dbReference type="ARBA" id="ARBA00022649"/>
    </source>
</evidence>
<dbReference type="GO" id="GO:0004519">
    <property type="term" value="F:endonuclease activity"/>
    <property type="evidence" value="ECO:0007669"/>
    <property type="project" value="UniProtKB-KW"/>
</dbReference>
<dbReference type="Proteomes" id="UP000317318">
    <property type="component" value="Chromosome"/>
</dbReference>
<feature type="domain" description="PIN" evidence="6">
    <location>
        <begin position="14"/>
        <end position="146"/>
    </location>
</feature>
<comment type="function">
    <text evidence="5">Toxic component of a toxin-antitoxin (TA) system. An RNase.</text>
</comment>
<dbReference type="GO" id="GO:0090729">
    <property type="term" value="F:toxin activity"/>
    <property type="evidence" value="ECO:0007669"/>
    <property type="project" value="UniProtKB-KW"/>
</dbReference>
<sequence>MGHGFVRSWALMNILLDTNTIARIAEEDSPRHEVVKRAIDRLRSDGETLLLVPQAIYEFWVVATRTKAVNGLGMTTAATAAFVEQFRATFTILPDDDAILDQWLDLVRDHGITGVNAHDARLVAAMRCHGITEILTFNDKDFRRYENVTVIKPDGVITKSN</sequence>
<dbReference type="AlphaFoldDB" id="A0A517R1A7"/>
<dbReference type="HAMAP" id="MF_00265">
    <property type="entry name" value="VapC_Nob1"/>
    <property type="match status" value="1"/>
</dbReference>
<evidence type="ECO:0000256" key="5">
    <source>
        <dbReference type="HAMAP-Rule" id="MF_00265"/>
    </source>
</evidence>
<evidence type="ECO:0000256" key="4">
    <source>
        <dbReference type="ARBA" id="ARBA00022801"/>
    </source>
</evidence>
<keyword evidence="5" id="KW-0800">Toxin</keyword>
<dbReference type="EMBL" id="CP036268">
    <property type="protein sequence ID" value="QDT37679.1"/>
    <property type="molecule type" value="Genomic_DNA"/>
</dbReference>
<name>A0A517R1A7_9PLAN</name>
<dbReference type="GO" id="GO:0000287">
    <property type="term" value="F:magnesium ion binding"/>
    <property type="evidence" value="ECO:0007669"/>
    <property type="project" value="UniProtKB-UniRule"/>
</dbReference>
<comment type="similarity">
    <text evidence="5">Belongs to the PINc/VapC protein family.</text>
</comment>
<keyword evidence="8" id="KW-1185">Reference proteome</keyword>
<evidence type="ECO:0000256" key="3">
    <source>
        <dbReference type="ARBA" id="ARBA00022723"/>
    </source>
</evidence>
<gene>
    <name evidence="7" type="primary">vapC_3</name>
    <name evidence="5" type="synonym">vapC</name>
    <name evidence="7" type="ORF">Pan189_20610</name>
</gene>
<keyword evidence="5" id="KW-0460">Magnesium</keyword>
<dbReference type="EC" id="3.1.-.-" evidence="5"/>
<organism evidence="7 8">
    <name type="scientific">Stratiformator vulcanicus</name>
    <dbReference type="NCBI Taxonomy" id="2527980"/>
    <lineage>
        <taxon>Bacteria</taxon>
        <taxon>Pseudomonadati</taxon>
        <taxon>Planctomycetota</taxon>
        <taxon>Planctomycetia</taxon>
        <taxon>Planctomycetales</taxon>
        <taxon>Planctomycetaceae</taxon>
        <taxon>Stratiformator</taxon>
    </lineage>
</organism>
<feature type="binding site" evidence="5">
    <location>
        <position position="119"/>
    </location>
    <ligand>
        <name>Mg(2+)</name>
        <dbReference type="ChEBI" id="CHEBI:18420"/>
    </ligand>
</feature>
<dbReference type="SUPFAM" id="SSF88723">
    <property type="entry name" value="PIN domain-like"/>
    <property type="match status" value="1"/>
</dbReference>
<proteinExistence type="inferred from homology"/>
<evidence type="ECO:0000259" key="6">
    <source>
        <dbReference type="Pfam" id="PF01850"/>
    </source>
</evidence>
<dbReference type="GO" id="GO:0016787">
    <property type="term" value="F:hydrolase activity"/>
    <property type="evidence" value="ECO:0007669"/>
    <property type="project" value="UniProtKB-KW"/>
</dbReference>
<feature type="binding site" evidence="5">
    <location>
        <position position="17"/>
    </location>
    <ligand>
        <name>Mg(2+)</name>
        <dbReference type="ChEBI" id="CHEBI:18420"/>
    </ligand>
</feature>
<keyword evidence="1 5" id="KW-1277">Toxin-antitoxin system</keyword>
<reference evidence="7 8" key="1">
    <citation type="submission" date="2019-02" db="EMBL/GenBank/DDBJ databases">
        <title>Deep-cultivation of Planctomycetes and their phenomic and genomic characterization uncovers novel biology.</title>
        <authorList>
            <person name="Wiegand S."/>
            <person name="Jogler M."/>
            <person name="Boedeker C."/>
            <person name="Pinto D."/>
            <person name="Vollmers J."/>
            <person name="Rivas-Marin E."/>
            <person name="Kohn T."/>
            <person name="Peeters S.H."/>
            <person name="Heuer A."/>
            <person name="Rast P."/>
            <person name="Oberbeckmann S."/>
            <person name="Bunk B."/>
            <person name="Jeske O."/>
            <person name="Meyerdierks A."/>
            <person name="Storesund J.E."/>
            <person name="Kallscheuer N."/>
            <person name="Luecker S."/>
            <person name="Lage O.M."/>
            <person name="Pohl T."/>
            <person name="Merkel B.J."/>
            <person name="Hornburger P."/>
            <person name="Mueller R.-W."/>
            <person name="Bruemmer F."/>
            <person name="Labrenz M."/>
            <person name="Spormann A.M."/>
            <person name="Op den Camp H."/>
            <person name="Overmann J."/>
            <person name="Amann R."/>
            <person name="Jetten M.S.M."/>
            <person name="Mascher T."/>
            <person name="Medema M.H."/>
            <person name="Devos D.P."/>
            <person name="Kaster A.-K."/>
            <person name="Ovreas L."/>
            <person name="Rohde M."/>
            <person name="Galperin M.Y."/>
            <person name="Jogler C."/>
        </authorList>
    </citation>
    <scope>NUCLEOTIDE SEQUENCE [LARGE SCALE GENOMIC DNA]</scope>
    <source>
        <strain evidence="7 8">Pan189</strain>
    </source>
</reference>
<dbReference type="InterPro" id="IPR029060">
    <property type="entry name" value="PIN-like_dom_sf"/>
</dbReference>
<comment type="cofactor">
    <cofactor evidence="5">
        <name>Mg(2+)</name>
        <dbReference type="ChEBI" id="CHEBI:18420"/>
    </cofactor>
</comment>
<dbReference type="InterPro" id="IPR022907">
    <property type="entry name" value="VapC_family"/>
</dbReference>
<evidence type="ECO:0000313" key="8">
    <source>
        <dbReference type="Proteomes" id="UP000317318"/>
    </source>
</evidence>
<dbReference type="OrthoDB" id="291270at2"/>